<feature type="disulfide bond" evidence="6">
    <location>
        <begin position="69"/>
        <end position="74"/>
    </location>
</feature>
<dbReference type="MEROPS" id="A01.013"/>
<keyword evidence="7" id="KW-0645">Protease</keyword>
<comment type="similarity">
    <text evidence="2 7">Belongs to the peptidase A1 family.</text>
</comment>
<accession>A0A0B7N6V7</accession>
<dbReference type="AlphaFoldDB" id="A0A0B7N6V7"/>
<evidence type="ECO:0000256" key="6">
    <source>
        <dbReference type="PIRSR" id="PIRSR601461-2"/>
    </source>
</evidence>
<evidence type="ECO:0000313" key="10">
    <source>
        <dbReference type="EMBL" id="CEP10764.1"/>
    </source>
</evidence>
<dbReference type="STRING" id="35722.A0A0B7N6V7"/>
<dbReference type="InterPro" id="IPR001461">
    <property type="entry name" value="Aspartic_peptidase_A1"/>
</dbReference>
<comment type="catalytic activity">
    <reaction evidence="1">
        <text>Hydrolysis of proteins with broad specificity similar to that of pepsin A, preferring hydrophobic residues at P1 and P1'. Clots milk and activates trypsinogen. Does not cleave 4-Gln-|-His-5, but does cleave 10-His-|-Leu-11 and 12-Val-|-Glu-13 in B chain of insulin.</text>
        <dbReference type="EC" id="3.4.23.21"/>
    </reaction>
</comment>
<keyword evidence="11" id="KW-1185">Reference proteome</keyword>
<keyword evidence="6" id="KW-1015">Disulfide bond</keyword>
<keyword evidence="8" id="KW-0732">Signal</keyword>
<dbReference type="PRINTS" id="PR00792">
    <property type="entry name" value="PEPSIN"/>
</dbReference>
<dbReference type="PANTHER" id="PTHR47966:SF65">
    <property type="entry name" value="ASPARTIC-TYPE ENDOPEPTIDASE"/>
    <property type="match status" value="1"/>
</dbReference>
<evidence type="ECO:0000256" key="5">
    <source>
        <dbReference type="PIRSR" id="PIRSR601461-1"/>
    </source>
</evidence>
<evidence type="ECO:0000256" key="4">
    <source>
        <dbReference type="ARBA" id="ARBA00022750"/>
    </source>
</evidence>
<feature type="chain" id="PRO_5002120233" description="rhizopuspepsin" evidence="8">
    <location>
        <begin position="21"/>
        <end position="485"/>
    </location>
</feature>
<dbReference type="EC" id="3.4.23.21" evidence="3"/>
<dbReference type="InterPro" id="IPR001969">
    <property type="entry name" value="Aspartic_peptidase_AS"/>
</dbReference>
<feature type="active site" evidence="5">
    <location>
        <position position="285"/>
    </location>
</feature>
<dbReference type="InterPro" id="IPR021109">
    <property type="entry name" value="Peptidase_aspartic_dom_sf"/>
</dbReference>
<evidence type="ECO:0000259" key="9">
    <source>
        <dbReference type="PROSITE" id="PS51767"/>
    </source>
</evidence>
<dbReference type="SUPFAM" id="SSF50630">
    <property type="entry name" value="Acid proteases"/>
    <property type="match status" value="1"/>
</dbReference>
<feature type="domain" description="Peptidase A1" evidence="9">
    <location>
        <begin position="38"/>
        <end position="419"/>
    </location>
</feature>
<dbReference type="PROSITE" id="PS00141">
    <property type="entry name" value="ASP_PROTEASE"/>
    <property type="match status" value="2"/>
</dbReference>
<feature type="signal peptide" evidence="8">
    <location>
        <begin position="1"/>
        <end position="20"/>
    </location>
</feature>
<proteinExistence type="inferred from homology"/>
<keyword evidence="7" id="KW-0378">Hydrolase</keyword>
<evidence type="ECO:0000256" key="7">
    <source>
        <dbReference type="RuleBase" id="RU000454"/>
    </source>
</evidence>
<feature type="disulfide bond" evidence="6">
    <location>
        <begin position="325"/>
        <end position="376"/>
    </location>
</feature>
<dbReference type="InterPro" id="IPR033121">
    <property type="entry name" value="PEPTIDASE_A1"/>
</dbReference>
<evidence type="ECO:0000256" key="1">
    <source>
        <dbReference type="ARBA" id="ARBA00001130"/>
    </source>
</evidence>
<protein>
    <recommendedName>
        <fullName evidence="3">rhizopuspepsin</fullName>
        <ecNumber evidence="3">3.4.23.21</ecNumber>
    </recommendedName>
</protein>
<dbReference type="PANTHER" id="PTHR47966">
    <property type="entry name" value="BETA-SITE APP-CLEAVING ENZYME, ISOFORM A-RELATED"/>
    <property type="match status" value="1"/>
</dbReference>
<evidence type="ECO:0000256" key="2">
    <source>
        <dbReference type="ARBA" id="ARBA00007447"/>
    </source>
</evidence>
<keyword evidence="4 7" id="KW-0064">Aspartyl protease</keyword>
<reference evidence="10 11" key="1">
    <citation type="submission" date="2014-09" db="EMBL/GenBank/DDBJ databases">
        <authorList>
            <person name="Ellenberger Sabrina"/>
        </authorList>
    </citation>
    <scope>NUCLEOTIDE SEQUENCE [LARGE SCALE GENOMIC DNA]</scope>
    <source>
        <strain evidence="10 11">CBS 412.66</strain>
    </source>
</reference>
<organism evidence="10 11">
    <name type="scientific">Parasitella parasitica</name>
    <dbReference type="NCBI Taxonomy" id="35722"/>
    <lineage>
        <taxon>Eukaryota</taxon>
        <taxon>Fungi</taxon>
        <taxon>Fungi incertae sedis</taxon>
        <taxon>Mucoromycota</taxon>
        <taxon>Mucoromycotina</taxon>
        <taxon>Mucoromycetes</taxon>
        <taxon>Mucorales</taxon>
        <taxon>Mucorineae</taxon>
        <taxon>Mucoraceae</taxon>
        <taxon>Parasitella</taxon>
    </lineage>
</organism>
<dbReference type="InterPro" id="IPR034164">
    <property type="entry name" value="Pepsin-like_dom"/>
</dbReference>
<dbReference type="OrthoDB" id="771136at2759"/>
<evidence type="ECO:0000256" key="3">
    <source>
        <dbReference type="ARBA" id="ARBA00013205"/>
    </source>
</evidence>
<feature type="active site" evidence="5">
    <location>
        <position position="56"/>
    </location>
</feature>
<dbReference type="CDD" id="cd05471">
    <property type="entry name" value="pepsin_like"/>
    <property type="match status" value="1"/>
</dbReference>
<dbReference type="EMBL" id="LN725192">
    <property type="protein sequence ID" value="CEP10764.1"/>
    <property type="molecule type" value="Genomic_DNA"/>
</dbReference>
<dbReference type="Pfam" id="PF00026">
    <property type="entry name" value="Asp"/>
    <property type="match status" value="1"/>
</dbReference>
<evidence type="ECO:0000256" key="8">
    <source>
        <dbReference type="SAM" id="SignalP"/>
    </source>
</evidence>
<gene>
    <name evidence="10" type="primary">PARPA_04529.1 scaffold 14269</name>
</gene>
<dbReference type="Gene3D" id="2.40.70.10">
    <property type="entry name" value="Acid Proteases"/>
    <property type="match status" value="2"/>
</dbReference>
<name>A0A0B7N6V7_9FUNG</name>
<dbReference type="PROSITE" id="PS51767">
    <property type="entry name" value="PEPTIDASE_A1"/>
    <property type="match status" value="1"/>
</dbReference>
<sequence>MKLVSCFVYAAITFAVNSEAANSNPKVLRIPIKNRDISSTTSSIGSPPQFFNVTLDTGSADFWVPAQACPASMCPHARFDHEKSTSFKALPQQQQLDINYGLGFAKGSYGKDTLTLGSVDNGVLSLSNFTVGLVSNTSDILMVSQAKDDVPSNGIFGLGFPNLSMKAGEKPGHFVLGLYQAGAISEPIFSIFLNAQSAYGSNGGEMLVGGIDKSRYTGQLQYAPVVSYNVSTYRVSPNLGANTIQNKEASNSRESHLYWALPGQGVETSSGYRHTSKTLQSFILDTGTTLTYVPRSVAKAIVMAVTQNATTTQLDAIDDVYRVSCSTAKREGAVSFLVSPSAVTAASASPISIRVPISDLVIPLDEARTADASKSCMFGIAPSPVGFDLASGETWILGESTLRSLYTVYDLKANRIGLAKLADIVNGNDSSSKSAANSSSLVSSTYATTPAASAASAVSPAAAFICPPPAIAMTLLVMAMCFITC</sequence>
<dbReference type="GO" id="GO:0004190">
    <property type="term" value="F:aspartic-type endopeptidase activity"/>
    <property type="evidence" value="ECO:0007669"/>
    <property type="project" value="UniProtKB-KW"/>
</dbReference>
<dbReference type="Proteomes" id="UP000054107">
    <property type="component" value="Unassembled WGS sequence"/>
</dbReference>
<dbReference type="GO" id="GO:0006508">
    <property type="term" value="P:proteolysis"/>
    <property type="evidence" value="ECO:0007669"/>
    <property type="project" value="UniProtKB-KW"/>
</dbReference>
<evidence type="ECO:0000313" key="11">
    <source>
        <dbReference type="Proteomes" id="UP000054107"/>
    </source>
</evidence>